<dbReference type="RefSeq" id="WP_139188102.1">
    <property type="nucleotide sequence ID" value="NZ_FNQY01000006.1"/>
</dbReference>
<feature type="transmembrane region" description="Helical" evidence="1">
    <location>
        <begin position="106"/>
        <end position="124"/>
    </location>
</feature>
<keyword evidence="3" id="KW-1185">Reference proteome</keyword>
<gene>
    <name evidence="2" type="ORF">SAMN05192529_106114</name>
</gene>
<accession>A0A1H3XTC4</accession>
<protein>
    <recommendedName>
        <fullName evidence="4">DUF983 domain-containing protein</fullName>
    </recommendedName>
</protein>
<dbReference type="Proteomes" id="UP000199041">
    <property type="component" value="Unassembled WGS sequence"/>
</dbReference>
<evidence type="ECO:0000256" key="1">
    <source>
        <dbReference type="SAM" id="Phobius"/>
    </source>
</evidence>
<keyword evidence="1" id="KW-1133">Transmembrane helix</keyword>
<sequence>MEADHQHPAGEDKAPNYFISALKCKCPRCRRGDLFETNNTYALKNSKFMRMNEKCSVCGQPTELEVGFYYGTSYVAYALTVAFSVATFIAWKVFFGISFDINDNNIFWWFGVNAILLIIFQPYFMRVSRSFWLSFYVKYNKNWRLEKPEQYERLNKDFSNGW</sequence>
<organism evidence="2 3">
    <name type="scientific">Arachidicoccus rhizosphaerae</name>
    <dbReference type="NCBI Taxonomy" id="551991"/>
    <lineage>
        <taxon>Bacteria</taxon>
        <taxon>Pseudomonadati</taxon>
        <taxon>Bacteroidota</taxon>
        <taxon>Chitinophagia</taxon>
        <taxon>Chitinophagales</taxon>
        <taxon>Chitinophagaceae</taxon>
        <taxon>Arachidicoccus</taxon>
    </lineage>
</organism>
<evidence type="ECO:0000313" key="3">
    <source>
        <dbReference type="Proteomes" id="UP000199041"/>
    </source>
</evidence>
<feature type="transmembrane region" description="Helical" evidence="1">
    <location>
        <begin position="74"/>
        <end position="94"/>
    </location>
</feature>
<dbReference type="STRING" id="551991.SAMN05192529_106114"/>
<reference evidence="2 3" key="1">
    <citation type="submission" date="2016-10" db="EMBL/GenBank/DDBJ databases">
        <authorList>
            <person name="de Groot N.N."/>
        </authorList>
    </citation>
    <scope>NUCLEOTIDE SEQUENCE [LARGE SCALE GENOMIC DNA]</scope>
    <source>
        <strain evidence="2 3">Vu-144</strain>
    </source>
</reference>
<dbReference type="AlphaFoldDB" id="A0A1H3XTC4"/>
<keyword evidence="1" id="KW-0472">Membrane</keyword>
<evidence type="ECO:0008006" key="4">
    <source>
        <dbReference type="Google" id="ProtNLM"/>
    </source>
</evidence>
<name>A0A1H3XTC4_9BACT</name>
<dbReference type="EMBL" id="FNQY01000006">
    <property type="protein sequence ID" value="SEA02695.1"/>
    <property type="molecule type" value="Genomic_DNA"/>
</dbReference>
<keyword evidence="1" id="KW-0812">Transmembrane</keyword>
<dbReference type="OrthoDB" id="9790326at2"/>
<proteinExistence type="predicted"/>
<evidence type="ECO:0000313" key="2">
    <source>
        <dbReference type="EMBL" id="SEA02695.1"/>
    </source>
</evidence>